<keyword evidence="6 9" id="KW-1133">Transmembrane helix</keyword>
<organism evidence="10">
    <name type="scientific">Toxarium undulatum</name>
    <dbReference type="NCBI Taxonomy" id="210620"/>
    <lineage>
        <taxon>Eukaryota</taxon>
        <taxon>Sar</taxon>
        <taxon>Stramenopiles</taxon>
        <taxon>Ochrophyta</taxon>
        <taxon>Bacillariophyta</taxon>
        <taxon>Mediophyceae</taxon>
        <taxon>Toxariales</taxon>
        <taxon>Toxariaceae</taxon>
        <taxon>Toxarium</taxon>
    </lineage>
</organism>
<comment type="similarity">
    <text evidence="2 9">Belongs to the complex I subunit 3 family.</text>
</comment>
<evidence type="ECO:0000313" key="10">
    <source>
        <dbReference type="EMBL" id="AWQ64133.1"/>
    </source>
</evidence>
<name>A0A2U9GIN3_9STRA</name>
<keyword evidence="9" id="KW-0520">NAD</keyword>
<keyword evidence="9" id="KW-0830">Ubiquinone</keyword>
<dbReference type="GO" id="GO:0008137">
    <property type="term" value="F:NADH dehydrogenase (ubiquinone) activity"/>
    <property type="evidence" value="ECO:0007669"/>
    <property type="project" value="UniProtKB-UniRule"/>
</dbReference>
<evidence type="ECO:0000256" key="5">
    <source>
        <dbReference type="ARBA" id="ARBA00022692"/>
    </source>
</evidence>
<feature type="transmembrane region" description="Helical" evidence="9">
    <location>
        <begin position="68"/>
        <end position="88"/>
    </location>
</feature>
<protein>
    <recommendedName>
        <fullName evidence="3 9">NADH-ubiquinone oxidoreductase chain 3</fullName>
        <ecNumber evidence="9">7.1.1.2</ecNumber>
    </recommendedName>
</protein>
<evidence type="ECO:0000256" key="3">
    <source>
        <dbReference type="ARBA" id="ARBA00021007"/>
    </source>
</evidence>
<reference evidence="10" key="1">
    <citation type="journal article" date="2018" name="Genome Biol. Evol.">
        <title>Recurrent loss, horizontal transfer, and the obscure origins of mitochondrial introns in diatoms (Bacillariophyta).</title>
        <authorList>
            <person name="Guillory W.X."/>
            <person name="Onyshchenko A."/>
            <person name="Ruck E.C."/>
            <person name="Parks M."/>
            <person name="Nakov T."/>
            <person name="Wickett N.J."/>
            <person name="Alverson A.J."/>
        </authorList>
    </citation>
    <scope>NUCLEOTIDE SEQUENCE</scope>
    <source>
        <strain evidence="10">ECT3802</strain>
    </source>
</reference>
<dbReference type="PANTHER" id="PTHR11058:SF9">
    <property type="entry name" value="NADH-UBIQUINONE OXIDOREDUCTASE CHAIN 3"/>
    <property type="match status" value="1"/>
</dbReference>
<evidence type="ECO:0000256" key="2">
    <source>
        <dbReference type="ARBA" id="ARBA00008472"/>
    </source>
</evidence>
<dbReference type="InterPro" id="IPR000440">
    <property type="entry name" value="NADH_UbQ/plastoQ_OxRdtase_su3"/>
</dbReference>
<evidence type="ECO:0000256" key="1">
    <source>
        <dbReference type="ARBA" id="ARBA00004141"/>
    </source>
</evidence>
<evidence type="ECO:0000256" key="8">
    <source>
        <dbReference type="ARBA" id="ARBA00049551"/>
    </source>
</evidence>
<dbReference type="AlphaFoldDB" id="A0A2U9GIN3"/>
<proteinExistence type="inferred from homology"/>
<evidence type="ECO:0000256" key="9">
    <source>
        <dbReference type="RuleBase" id="RU003640"/>
    </source>
</evidence>
<dbReference type="Gene3D" id="1.20.58.1610">
    <property type="entry name" value="NADH:ubiquinone/plastoquinone oxidoreductase, chain 3"/>
    <property type="match status" value="1"/>
</dbReference>
<keyword evidence="9" id="KW-1278">Translocase</keyword>
<dbReference type="GO" id="GO:0031966">
    <property type="term" value="C:mitochondrial membrane"/>
    <property type="evidence" value="ECO:0007669"/>
    <property type="project" value="UniProtKB-SubCell"/>
</dbReference>
<accession>A0A2U9GIN3</accession>
<dbReference type="GO" id="GO:0016651">
    <property type="term" value="F:oxidoreductase activity, acting on NAD(P)H"/>
    <property type="evidence" value="ECO:0007669"/>
    <property type="project" value="InterPro"/>
</dbReference>
<dbReference type="PANTHER" id="PTHR11058">
    <property type="entry name" value="NADH-UBIQUINONE OXIDOREDUCTASE CHAIN 3"/>
    <property type="match status" value="1"/>
</dbReference>
<dbReference type="EMBL" id="MG271847">
    <property type="protein sequence ID" value="AWQ64133.1"/>
    <property type="molecule type" value="Genomic_DNA"/>
</dbReference>
<dbReference type="GO" id="GO:0030964">
    <property type="term" value="C:NADH dehydrogenase complex"/>
    <property type="evidence" value="ECO:0007669"/>
    <property type="project" value="TreeGrafter"/>
</dbReference>
<feature type="transmembrane region" description="Helical" evidence="9">
    <location>
        <begin position="100"/>
        <end position="121"/>
    </location>
</feature>
<comment type="function">
    <text evidence="9">Core subunit of the mitochondrial membrane respiratory chain NADH dehydrogenase (Complex I) which catalyzes electron transfer from NADH through the respiratory chain, using ubiquinone as an electron acceptor. Essential for the catalytic activity of complex I.</text>
</comment>
<dbReference type="InterPro" id="IPR038430">
    <property type="entry name" value="NDAH_ubi_oxred_su3_sf"/>
</dbReference>
<keyword evidence="9 10" id="KW-0496">Mitochondrion</keyword>
<dbReference type="Pfam" id="PF00507">
    <property type="entry name" value="Oxidored_q4"/>
    <property type="match status" value="1"/>
</dbReference>
<keyword evidence="5 9" id="KW-0812">Transmembrane</keyword>
<dbReference type="EC" id="7.1.1.2" evidence="9"/>
<sequence>MTVLNIQDSLIHEHYGIILIYLITAFILAVVIIQSSYYLAVQNPETQKLSTYECGFEPFEDARNVFDVRFSLVAILFIIFDIETMFLLPWVISLAKLPPLAFWSMIDFIIELGIGLLYIWAVGALNWD</sequence>
<keyword evidence="7 9" id="KW-0472">Membrane</keyword>
<evidence type="ECO:0000256" key="7">
    <source>
        <dbReference type="ARBA" id="ARBA00023136"/>
    </source>
</evidence>
<evidence type="ECO:0000256" key="4">
    <source>
        <dbReference type="ARBA" id="ARBA00022448"/>
    </source>
</evidence>
<gene>
    <name evidence="10" type="primary">nad3</name>
</gene>
<comment type="catalytic activity">
    <reaction evidence="8 9">
        <text>a ubiquinone + NADH + 5 H(+)(in) = a ubiquinol + NAD(+) + 4 H(+)(out)</text>
        <dbReference type="Rhea" id="RHEA:29091"/>
        <dbReference type="Rhea" id="RHEA-COMP:9565"/>
        <dbReference type="Rhea" id="RHEA-COMP:9566"/>
        <dbReference type="ChEBI" id="CHEBI:15378"/>
        <dbReference type="ChEBI" id="CHEBI:16389"/>
        <dbReference type="ChEBI" id="CHEBI:17976"/>
        <dbReference type="ChEBI" id="CHEBI:57540"/>
        <dbReference type="ChEBI" id="CHEBI:57945"/>
        <dbReference type="EC" id="7.1.1.2"/>
    </reaction>
</comment>
<keyword evidence="9" id="KW-0249">Electron transport</keyword>
<evidence type="ECO:0000256" key="6">
    <source>
        <dbReference type="ARBA" id="ARBA00022989"/>
    </source>
</evidence>
<dbReference type="HAMAP" id="MF_01394">
    <property type="entry name" value="NDH1_NuoA"/>
    <property type="match status" value="1"/>
</dbReference>
<dbReference type="InterPro" id="IPR023043">
    <property type="entry name" value="NAD(P)H_OxRDtase_bac/plastid"/>
</dbReference>
<geneLocation type="mitochondrion" evidence="10"/>
<keyword evidence="4 9" id="KW-0813">Transport</keyword>
<dbReference type="RefSeq" id="YP_009495486.1">
    <property type="nucleotide sequence ID" value="NC_037988.1"/>
</dbReference>
<keyword evidence="9" id="KW-0679">Respiratory chain</keyword>
<comment type="subcellular location">
    <subcellularLocation>
        <location evidence="1">Membrane</location>
        <topology evidence="1">Multi-pass membrane protein</topology>
    </subcellularLocation>
    <subcellularLocation>
        <location evidence="9">Mitochondrion membrane</location>
        <topology evidence="9">Multi-pass membrane protein</topology>
    </subcellularLocation>
</comment>
<dbReference type="GeneID" id="36957438"/>
<feature type="transmembrane region" description="Helical" evidence="9">
    <location>
        <begin position="18"/>
        <end position="40"/>
    </location>
</feature>